<organism evidence="2 3">
    <name type="scientific">Streptomyces bottropensis ATCC 25435</name>
    <dbReference type="NCBI Taxonomy" id="1054862"/>
    <lineage>
        <taxon>Bacteria</taxon>
        <taxon>Bacillati</taxon>
        <taxon>Actinomycetota</taxon>
        <taxon>Actinomycetes</taxon>
        <taxon>Kitasatosporales</taxon>
        <taxon>Streptomycetaceae</taxon>
        <taxon>Streptomyces</taxon>
    </lineage>
</organism>
<evidence type="ECO:0000313" key="3">
    <source>
        <dbReference type="Proteomes" id="UP000030760"/>
    </source>
</evidence>
<dbReference type="AlphaFoldDB" id="M3F0J1"/>
<name>M3F0J1_9ACTN</name>
<dbReference type="Proteomes" id="UP000030760">
    <property type="component" value="Unassembled WGS sequence"/>
</dbReference>
<dbReference type="EMBL" id="KB405074">
    <property type="protein sequence ID" value="EMF55028.1"/>
    <property type="molecule type" value="Genomic_DNA"/>
</dbReference>
<dbReference type="GeneID" id="96271228"/>
<dbReference type="RefSeq" id="WP_005479629.1">
    <property type="nucleotide sequence ID" value="NZ_KB405074.1"/>
</dbReference>
<protein>
    <submittedName>
        <fullName evidence="2">Uncharacterized protein</fullName>
    </submittedName>
</protein>
<feature type="region of interest" description="Disordered" evidence="1">
    <location>
        <begin position="262"/>
        <end position="284"/>
    </location>
</feature>
<accession>M3F0J1</accession>
<evidence type="ECO:0000256" key="1">
    <source>
        <dbReference type="SAM" id="MobiDB-lite"/>
    </source>
</evidence>
<reference evidence="3" key="1">
    <citation type="journal article" date="2013" name="Genome Announc.">
        <title>Draft Genome Sequence of Streptomyces bottropensis ATCC 25435, a Bottromycin-Producing Actinomycete.</title>
        <authorList>
            <person name="Zhang H."/>
            <person name="Zhou W."/>
            <person name="Zhuang Y."/>
            <person name="Liang X."/>
            <person name="Liu T."/>
        </authorList>
    </citation>
    <scope>NUCLEOTIDE SEQUENCE [LARGE SCALE GENOMIC DNA]</scope>
    <source>
        <strain evidence="3">ATCC 25435</strain>
    </source>
</reference>
<evidence type="ECO:0000313" key="2">
    <source>
        <dbReference type="EMBL" id="EMF55028.1"/>
    </source>
</evidence>
<feature type="compositionally biased region" description="Basic and acidic residues" evidence="1">
    <location>
        <begin position="34"/>
        <end position="54"/>
    </location>
</feature>
<sequence length="284" mass="31818">MRRLTVCIEGATQTVENLYLRNTSDGSLSRAHRPSADDHAPVVRHDQPVHPAVEQRREIPWRGEKRSEGRHQAARMRAQRLPDLIEALNARDMALRGDGYWVDEFSRNLLHKRGARWRHAVSTALLGDWVNPLAEGHLPREVIGSLKTEAERIHLQEVPLWRRGTRKGRVLSLDAPLGDGLCLYDLLDSRDDLHELATRGMISDARLLSLLKALTEDEAAVLLARAEESRITWTEAASAAGATDPVALGERVRRKVARLADMQQKRHEASGGQWLPLPGRGGRS</sequence>
<gene>
    <name evidence="2" type="ORF">SBD_3579</name>
</gene>
<proteinExistence type="predicted"/>
<feature type="region of interest" description="Disordered" evidence="1">
    <location>
        <begin position="25"/>
        <end position="54"/>
    </location>
</feature>